<dbReference type="NCBIfam" id="TIGR02967">
    <property type="entry name" value="guan_deamin"/>
    <property type="match status" value="1"/>
</dbReference>
<comment type="function">
    <text evidence="9">Catalyzes the hydrolytic deamination of guanine, producing xanthine and ammonia.</text>
</comment>
<comment type="similarity">
    <text evidence="2 9">Belongs to the metallo-dependent hydrolases superfamily. ATZ/TRZ family.</text>
</comment>
<evidence type="ECO:0000256" key="3">
    <source>
        <dbReference type="ARBA" id="ARBA00012781"/>
    </source>
</evidence>
<evidence type="ECO:0000256" key="1">
    <source>
        <dbReference type="ARBA" id="ARBA00004984"/>
    </source>
</evidence>
<dbReference type="PANTHER" id="PTHR11271">
    <property type="entry name" value="GUANINE DEAMINASE"/>
    <property type="match status" value="1"/>
</dbReference>
<dbReference type="EC" id="3.5.4.3" evidence="3 9"/>
<reference evidence="10" key="1">
    <citation type="journal article" date="2013" name="Genome Biol.">
        <title>Draft genome of the mountain pine beetle, Dendroctonus ponderosae Hopkins, a major forest pest.</title>
        <authorList>
            <person name="Keeling C.I."/>
            <person name="Yuen M.M."/>
            <person name="Liao N.Y."/>
            <person name="Docking T.R."/>
            <person name="Chan S.K."/>
            <person name="Taylor G.A."/>
            <person name="Palmquist D.L."/>
            <person name="Jackman S.D."/>
            <person name="Nguyen A."/>
            <person name="Li M."/>
            <person name="Henderson H."/>
            <person name="Janes J.K."/>
            <person name="Zhao Y."/>
            <person name="Pandoh P."/>
            <person name="Moore R."/>
            <person name="Sperling F.A."/>
            <person name="Huber D.P."/>
            <person name="Birol I."/>
            <person name="Jones S.J."/>
            <person name="Bohlmann J."/>
        </authorList>
    </citation>
    <scope>NUCLEOTIDE SEQUENCE</scope>
</reference>
<dbReference type="HOGENOM" id="CLU_012358_0_1_1"/>
<gene>
    <name evidence="10" type="ORF">YQE_11504</name>
</gene>
<comment type="pathway">
    <text evidence="1 9">Purine metabolism; guanine degradation; xanthine from guanine: step 1/1.</text>
</comment>
<evidence type="ECO:0000313" key="10">
    <source>
        <dbReference type="EMBL" id="ENN71769.1"/>
    </source>
</evidence>
<protein>
    <recommendedName>
        <fullName evidence="4 9">Guanine deaminase</fullName>
        <shortName evidence="9">Guanase</shortName>
        <ecNumber evidence="3 9">3.5.4.3</ecNumber>
    </recommendedName>
    <alternativeName>
        <fullName evidence="9">Guanine aminohydrolase</fullName>
    </alternativeName>
</protein>
<keyword evidence="7 9" id="KW-0862">Zinc</keyword>
<dbReference type="OMA" id="CVHMNDS"/>
<evidence type="ECO:0000256" key="4">
    <source>
        <dbReference type="ARBA" id="ARBA00014514"/>
    </source>
</evidence>
<dbReference type="FunFam" id="3.20.20.140:FF:000022">
    <property type="entry name" value="Guanine deaminase"/>
    <property type="match status" value="1"/>
</dbReference>
<comment type="catalytic activity">
    <reaction evidence="8 9">
        <text>guanine + H2O + H(+) = xanthine + NH4(+)</text>
        <dbReference type="Rhea" id="RHEA:14665"/>
        <dbReference type="ChEBI" id="CHEBI:15377"/>
        <dbReference type="ChEBI" id="CHEBI:15378"/>
        <dbReference type="ChEBI" id="CHEBI:16235"/>
        <dbReference type="ChEBI" id="CHEBI:17712"/>
        <dbReference type="ChEBI" id="CHEBI:28938"/>
        <dbReference type="EC" id="3.5.4.3"/>
    </reaction>
</comment>
<dbReference type="PANTHER" id="PTHR11271:SF6">
    <property type="entry name" value="GUANINE DEAMINASE"/>
    <property type="match status" value="1"/>
</dbReference>
<sequence>MTKNSVKIFVGNMVHCRAKLKIEIMQNGFLAVLKNEIIAVGDASTLPSQLEQLEANYKIQTIYLRKSQILIPGLIDTHIHAPQYPNAGLGYDKTLLDWLDCYTFKLERQYKDLKFAKKVFDAIVKKTLQHGTTTACYFASLFTDASLVLVDSVIEYGQRALVGKVNMTLSPFSDYVETEEESFQNTLAFVNNVLSRKVDLVQPIITPRFALSCNLEHMSELGTIAKNNNLFVQTHISENVDEVAMVYETYGMSYAEVYDKSKLLTEKTILAHGIYLSDDELQLIAARKCSISHCPGSNTCLKSGLCDVRNILNYNIKMGLGTDVSGGPSPSICAAMRSALTTSVHLSFSEENYKPLTYTDVFYLATLGGAEALGLDNKIGNFRTGKEFDALIVDVDVDDTEVDYLLPCNPMEILQKFVYCGDDRNIVSVFVGGKLVKEGNTKFTSAGCYCSELLQYQQRSPNDKSESNC</sequence>
<comment type="cofactor">
    <cofactor evidence="9">
        <name>Zn(2+)</name>
        <dbReference type="ChEBI" id="CHEBI:29105"/>
    </cofactor>
    <text evidence="9">Binds 1 zinc ion per subunit.</text>
</comment>
<dbReference type="InterPro" id="IPR006680">
    <property type="entry name" value="Amidohydro-rel"/>
</dbReference>
<dbReference type="GO" id="GO:0006147">
    <property type="term" value="P:guanine catabolic process"/>
    <property type="evidence" value="ECO:0007669"/>
    <property type="project" value="UniProtKB-UniRule"/>
</dbReference>
<keyword evidence="6 9" id="KW-0378">Hydrolase</keyword>
<keyword evidence="5 9" id="KW-0479">Metal-binding</keyword>
<dbReference type="GO" id="GO:0005829">
    <property type="term" value="C:cytosol"/>
    <property type="evidence" value="ECO:0007669"/>
    <property type="project" value="TreeGrafter"/>
</dbReference>
<dbReference type="EMBL" id="KB741253">
    <property type="protein sequence ID" value="ENN71769.1"/>
    <property type="molecule type" value="Genomic_DNA"/>
</dbReference>
<dbReference type="Gene3D" id="3.20.20.140">
    <property type="entry name" value="Metal-dependent hydrolases"/>
    <property type="match status" value="1"/>
</dbReference>
<organism evidence="10">
    <name type="scientific">Dendroctonus ponderosae</name>
    <name type="common">Mountain pine beetle</name>
    <dbReference type="NCBI Taxonomy" id="77166"/>
    <lineage>
        <taxon>Eukaryota</taxon>
        <taxon>Metazoa</taxon>
        <taxon>Ecdysozoa</taxon>
        <taxon>Arthropoda</taxon>
        <taxon>Hexapoda</taxon>
        <taxon>Insecta</taxon>
        <taxon>Pterygota</taxon>
        <taxon>Neoptera</taxon>
        <taxon>Endopterygota</taxon>
        <taxon>Coleoptera</taxon>
        <taxon>Polyphaga</taxon>
        <taxon>Cucujiformia</taxon>
        <taxon>Curculionidae</taxon>
        <taxon>Scolytinae</taxon>
        <taxon>Dendroctonus</taxon>
    </lineage>
</organism>
<evidence type="ECO:0000256" key="6">
    <source>
        <dbReference type="ARBA" id="ARBA00022801"/>
    </source>
</evidence>
<evidence type="ECO:0000256" key="8">
    <source>
        <dbReference type="ARBA" id="ARBA00051148"/>
    </source>
</evidence>
<accession>N6SVJ5</accession>
<dbReference type="GO" id="GO:0008892">
    <property type="term" value="F:guanine deaminase activity"/>
    <property type="evidence" value="ECO:0007669"/>
    <property type="project" value="UniProtKB-UniRule"/>
</dbReference>
<proteinExistence type="inferred from homology"/>
<dbReference type="Pfam" id="PF01979">
    <property type="entry name" value="Amidohydro_1"/>
    <property type="match status" value="1"/>
</dbReference>
<dbReference type="InterPro" id="IPR011059">
    <property type="entry name" value="Metal-dep_hydrolase_composite"/>
</dbReference>
<dbReference type="SUPFAM" id="SSF51338">
    <property type="entry name" value="Composite domain of metallo-dependent hydrolases"/>
    <property type="match status" value="2"/>
</dbReference>
<dbReference type="OrthoDB" id="194468at2759"/>
<evidence type="ECO:0000256" key="2">
    <source>
        <dbReference type="ARBA" id="ARBA00006745"/>
    </source>
</evidence>
<dbReference type="InterPro" id="IPR032466">
    <property type="entry name" value="Metal_Hydrolase"/>
</dbReference>
<evidence type="ECO:0000256" key="9">
    <source>
        <dbReference type="RuleBase" id="RU366009"/>
    </source>
</evidence>
<evidence type="ECO:0000256" key="7">
    <source>
        <dbReference type="ARBA" id="ARBA00022833"/>
    </source>
</evidence>
<feature type="non-terminal residue" evidence="10">
    <location>
        <position position="1"/>
    </location>
</feature>
<dbReference type="SUPFAM" id="SSF51556">
    <property type="entry name" value="Metallo-dependent hydrolases"/>
    <property type="match status" value="1"/>
</dbReference>
<dbReference type="InterPro" id="IPR051607">
    <property type="entry name" value="Metallo-dep_hydrolases"/>
</dbReference>
<dbReference type="Gene3D" id="2.30.40.10">
    <property type="entry name" value="Urease, subunit C, domain 1"/>
    <property type="match status" value="1"/>
</dbReference>
<dbReference type="AlphaFoldDB" id="N6SVJ5"/>
<evidence type="ECO:0000256" key="5">
    <source>
        <dbReference type="ARBA" id="ARBA00022723"/>
    </source>
</evidence>
<dbReference type="InterPro" id="IPR014311">
    <property type="entry name" value="Guanine_deaminase"/>
</dbReference>
<dbReference type="UniPathway" id="UPA00603">
    <property type="reaction ID" value="UER00660"/>
</dbReference>
<name>N6SVJ5_DENPD</name>
<dbReference type="GO" id="GO:0008270">
    <property type="term" value="F:zinc ion binding"/>
    <property type="evidence" value="ECO:0007669"/>
    <property type="project" value="UniProtKB-UniRule"/>
</dbReference>